<name>A0A852YE13_9MICO</name>
<evidence type="ECO:0000256" key="2">
    <source>
        <dbReference type="SAM" id="Phobius"/>
    </source>
</evidence>
<dbReference type="Proteomes" id="UP000553888">
    <property type="component" value="Unassembled WGS sequence"/>
</dbReference>
<feature type="compositionally biased region" description="Polar residues" evidence="1">
    <location>
        <begin position="1"/>
        <end position="10"/>
    </location>
</feature>
<gene>
    <name evidence="3" type="ORF">BJ979_000543</name>
</gene>
<sequence length="124" mass="13589">MSENKSSGSENTDRTLGTDRTLTAEQEELVKSTRRFDLRRILGALFVVYGLIVGITGLVTVGATDELKRTGGIAINLWTGAAMLVLGILFFVWDRFSPVPAEDIVKSDEQEEEERKVGEAKADA</sequence>
<feature type="transmembrane region" description="Helical" evidence="2">
    <location>
        <begin position="73"/>
        <end position="93"/>
    </location>
</feature>
<comment type="caution">
    <text evidence="3">The sequence shown here is derived from an EMBL/GenBank/DDBJ whole genome shotgun (WGS) entry which is preliminary data.</text>
</comment>
<dbReference type="AlphaFoldDB" id="A0A852YE13"/>
<proteinExistence type="predicted"/>
<protein>
    <submittedName>
        <fullName evidence="3">Uncharacterized protein</fullName>
    </submittedName>
</protein>
<reference evidence="3 4" key="1">
    <citation type="submission" date="2020-07" db="EMBL/GenBank/DDBJ databases">
        <title>Sequencing the genomes of 1000 actinobacteria strains.</title>
        <authorList>
            <person name="Klenk H.-P."/>
        </authorList>
    </citation>
    <scope>NUCLEOTIDE SEQUENCE [LARGE SCALE GENOMIC DNA]</scope>
    <source>
        <strain evidence="3 4">DSM 23141</strain>
    </source>
</reference>
<evidence type="ECO:0000313" key="4">
    <source>
        <dbReference type="Proteomes" id="UP000553888"/>
    </source>
</evidence>
<keyword evidence="2" id="KW-1133">Transmembrane helix</keyword>
<evidence type="ECO:0000256" key="1">
    <source>
        <dbReference type="SAM" id="MobiDB-lite"/>
    </source>
</evidence>
<organism evidence="3 4">
    <name type="scientific">Schumannella luteola</name>
    <dbReference type="NCBI Taxonomy" id="472059"/>
    <lineage>
        <taxon>Bacteria</taxon>
        <taxon>Bacillati</taxon>
        <taxon>Actinomycetota</taxon>
        <taxon>Actinomycetes</taxon>
        <taxon>Micrococcales</taxon>
        <taxon>Microbacteriaceae</taxon>
        <taxon>Schumannella</taxon>
    </lineage>
</organism>
<dbReference type="EMBL" id="JACBZY010000001">
    <property type="protein sequence ID" value="NYG97917.1"/>
    <property type="molecule type" value="Genomic_DNA"/>
</dbReference>
<feature type="region of interest" description="Disordered" evidence="1">
    <location>
        <begin position="1"/>
        <end position="23"/>
    </location>
</feature>
<dbReference type="RefSeq" id="WP_218853422.1">
    <property type="nucleotide sequence ID" value="NZ_JACBZY010000001.1"/>
</dbReference>
<feature type="region of interest" description="Disordered" evidence="1">
    <location>
        <begin position="103"/>
        <end position="124"/>
    </location>
</feature>
<feature type="transmembrane region" description="Helical" evidence="2">
    <location>
        <begin position="41"/>
        <end position="61"/>
    </location>
</feature>
<accession>A0A852YE13</accession>
<keyword evidence="4" id="KW-1185">Reference proteome</keyword>
<evidence type="ECO:0000313" key="3">
    <source>
        <dbReference type="EMBL" id="NYG97917.1"/>
    </source>
</evidence>
<keyword evidence="2" id="KW-0812">Transmembrane</keyword>
<keyword evidence="2" id="KW-0472">Membrane</keyword>